<reference evidence="2 3" key="1">
    <citation type="submission" date="2019-04" db="EMBL/GenBank/DDBJ databases">
        <title>Genome sequence of strain shin9-1.</title>
        <authorList>
            <person name="Gao J."/>
            <person name="Sun J."/>
        </authorList>
    </citation>
    <scope>NUCLEOTIDE SEQUENCE [LARGE SCALE GENOMIC DNA]</scope>
    <source>
        <strain evidence="3">shin9-1</strain>
    </source>
</reference>
<dbReference type="InterPro" id="IPR007712">
    <property type="entry name" value="RelE/ParE_toxin"/>
</dbReference>
<dbReference type="Proteomes" id="UP000308828">
    <property type="component" value="Unassembled WGS sequence"/>
</dbReference>
<gene>
    <name evidence="2" type="ORF">FAA97_10880</name>
</gene>
<dbReference type="InterPro" id="IPR035093">
    <property type="entry name" value="RelE/ParE_toxin_dom_sf"/>
</dbReference>
<evidence type="ECO:0000256" key="1">
    <source>
        <dbReference type="ARBA" id="ARBA00022649"/>
    </source>
</evidence>
<proteinExistence type="predicted"/>
<dbReference type="Pfam" id="PF05016">
    <property type="entry name" value="ParE_toxin"/>
    <property type="match status" value="1"/>
</dbReference>
<accession>A0A4S8NZD6</accession>
<name>A0A4S8NZD6_9HYPH</name>
<dbReference type="AlphaFoldDB" id="A0A4S8NZD6"/>
<sequence length="104" mass="11751">MGQGSRTFTLAPRAIRDLEEIWAYGADTWSVAQADTYLDGLNQVFEVIAGSPLLFRLQSEFDPPVRVHVYQSHLVIFVCDDQHVTIVRVLGGRQNWQALLHALD</sequence>
<comment type="caution">
    <text evidence="2">The sequence shown here is derived from an EMBL/GenBank/DDBJ whole genome shotgun (WGS) entry which is preliminary data.</text>
</comment>
<keyword evidence="3" id="KW-1185">Reference proteome</keyword>
<dbReference type="RefSeq" id="WP_136598550.1">
    <property type="nucleotide sequence ID" value="NZ_STGV01000003.1"/>
</dbReference>
<dbReference type="OrthoDB" id="7173315at2"/>
<evidence type="ECO:0000313" key="2">
    <source>
        <dbReference type="EMBL" id="THV23107.1"/>
    </source>
</evidence>
<protein>
    <submittedName>
        <fullName evidence="2">Type II toxin-antitoxin system RelE/ParE family toxin</fullName>
    </submittedName>
</protein>
<organism evidence="2 3">
    <name type="scientific">Peteryoungia ipomoeae</name>
    <dbReference type="NCBI Taxonomy" id="1210932"/>
    <lineage>
        <taxon>Bacteria</taxon>
        <taxon>Pseudomonadati</taxon>
        <taxon>Pseudomonadota</taxon>
        <taxon>Alphaproteobacteria</taxon>
        <taxon>Hyphomicrobiales</taxon>
        <taxon>Rhizobiaceae</taxon>
        <taxon>Peteryoungia</taxon>
    </lineage>
</organism>
<evidence type="ECO:0000313" key="3">
    <source>
        <dbReference type="Proteomes" id="UP000308828"/>
    </source>
</evidence>
<dbReference type="Gene3D" id="3.30.2310.20">
    <property type="entry name" value="RelE-like"/>
    <property type="match status" value="1"/>
</dbReference>
<dbReference type="EMBL" id="STGV01000003">
    <property type="protein sequence ID" value="THV23107.1"/>
    <property type="molecule type" value="Genomic_DNA"/>
</dbReference>
<keyword evidence="1" id="KW-1277">Toxin-antitoxin system</keyword>